<proteinExistence type="predicted"/>
<dbReference type="PROSITE" id="PS50897">
    <property type="entry name" value="CTLH"/>
    <property type="match status" value="2"/>
</dbReference>
<dbReference type="SMART" id="SM00668">
    <property type="entry name" value="CTLH"/>
    <property type="match status" value="2"/>
</dbReference>
<evidence type="ECO:0000259" key="1">
    <source>
        <dbReference type="PROSITE" id="PS50897"/>
    </source>
</evidence>
<dbReference type="InterPro" id="IPR050618">
    <property type="entry name" value="Ubq-SigPath_Reg"/>
</dbReference>
<name>A0ABP0VJH2_9BRYO</name>
<dbReference type="Proteomes" id="UP001497444">
    <property type="component" value="Unassembled WGS sequence"/>
</dbReference>
<feature type="domain" description="CTLH" evidence="1">
    <location>
        <begin position="42"/>
        <end position="98"/>
    </location>
</feature>
<dbReference type="InterPro" id="IPR024964">
    <property type="entry name" value="CTLH/CRA"/>
</dbReference>
<feature type="domain" description="CTLH" evidence="1">
    <location>
        <begin position="429"/>
        <end position="486"/>
    </location>
</feature>
<protein>
    <recommendedName>
        <fullName evidence="1">CTLH domain-containing protein</fullName>
    </recommendedName>
</protein>
<reference evidence="2" key="1">
    <citation type="submission" date="2024-02" db="EMBL/GenBank/DDBJ databases">
        <authorList>
            <consortium name="ELIXIR-Norway"/>
            <consortium name="Elixir Norway"/>
        </authorList>
    </citation>
    <scope>NUCLEOTIDE SEQUENCE</scope>
</reference>
<gene>
    <name evidence="2" type="ORF">CSSPJE1EN1_LOCUS29038</name>
</gene>
<dbReference type="InterPro" id="IPR006595">
    <property type="entry name" value="CTLH_C"/>
</dbReference>
<sequence>MEAQPVNLGALDALVLDYVESELLVENSDASTISSASSNVNVRMVIHLIRTLMQSGHIMEAFKLMQEHAPVVLEDQHLLFQLHKQNFIELARNSDKDCFAEALEYARTHLCPSALNAYPEAYEEFKGVLLALMYDKDDTTSPVSEEWSEARRFELAATITSTLKAQLQAYDPLISLTLRYLISVHNGYCLQQGMLSSIIDVTAKVLLMDRDPPAMSHEGLLEAPDFNESDVQALAHAAGLSRQGALDSLRFTSGDLFAAFKNELSRLRVNFSMINELVKEYCIYRGLFGSGFQGRVNRNSSLSVGVGTQTPSSPSVQQALDQDMAGNIFISSKSSNGHPLDQESVFHGFGNIKRSESTWNLVECSTSGSSCRYKISDVLKDDQTHKWWHGRAQSETEADENSAATVTSEGEGSAMLIDTMVHEDLVHEKYGKVLEVRQLADEGRIKEVIDEVNRLNPHFFEHSPQHLFQLKQVEFLKLVEEGNYCRALNIARIDLGPLAAKFPDLLRPLKETLLALACPQGEPSLKLTPAGVQAAALHVALAESLEIAEPQLMTIMRTTLFSHTLWFKLQLCSDPFAELLCISKLKETEAISRAMLISVEVPKPVTRGESSCLTSGSQSVDVPSGPLFEETSILILMEFLALSRGDAIQLLVQYDGNVENVFAHLIS</sequence>
<dbReference type="Pfam" id="PF10607">
    <property type="entry name" value="CTLH"/>
    <property type="match status" value="2"/>
</dbReference>
<evidence type="ECO:0000313" key="2">
    <source>
        <dbReference type="EMBL" id="CAK9253660.1"/>
    </source>
</evidence>
<keyword evidence="3" id="KW-1185">Reference proteome</keyword>
<dbReference type="PANTHER" id="PTHR12864">
    <property type="entry name" value="RAN BINDING PROTEIN 9-RELATED"/>
    <property type="match status" value="1"/>
</dbReference>
<dbReference type="EMBL" id="CAXAQS010000931">
    <property type="protein sequence ID" value="CAK9253660.1"/>
    <property type="molecule type" value="Genomic_DNA"/>
</dbReference>
<organism evidence="2 3">
    <name type="scientific">Sphagnum jensenii</name>
    <dbReference type="NCBI Taxonomy" id="128206"/>
    <lineage>
        <taxon>Eukaryota</taxon>
        <taxon>Viridiplantae</taxon>
        <taxon>Streptophyta</taxon>
        <taxon>Embryophyta</taxon>
        <taxon>Bryophyta</taxon>
        <taxon>Sphagnophytina</taxon>
        <taxon>Sphagnopsida</taxon>
        <taxon>Sphagnales</taxon>
        <taxon>Sphagnaceae</taxon>
        <taxon>Sphagnum</taxon>
    </lineage>
</organism>
<accession>A0ABP0VJH2</accession>
<evidence type="ECO:0000313" key="3">
    <source>
        <dbReference type="Proteomes" id="UP001497444"/>
    </source>
</evidence>
<comment type="caution">
    <text evidence="2">The sequence shown here is derived from an EMBL/GenBank/DDBJ whole genome shotgun (WGS) entry which is preliminary data.</text>
</comment>